<evidence type="ECO:0000313" key="2">
    <source>
        <dbReference type="EMBL" id="GIG91581.1"/>
    </source>
</evidence>
<reference evidence="2 3" key="1">
    <citation type="submission" date="2021-01" db="EMBL/GenBank/DDBJ databases">
        <title>Whole genome shotgun sequence of Plantactinospora endophytica NBRC 110450.</title>
        <authorList>
            <person name="Komaki H."/>
            <person name="Tamura T."/>
        </authorList>
    </citation>
    <scope>NUCLEOTIDE SEQUENCE [LARGE SCALE GENOMIC DNA]</scope>
    <source>
        <strain evidence="2 3">NBRC 110450</strain>
    </source>
</reference>
<accession>A0ABQ4EA86</accession>
<protein>
    <submittedName>
        <fullName evidence="2">Uncharacterized protein</fullName>
    </submittedName>
</protein>
<organism evidence="2 3">
    <name type="scientific">Plantactinospora endophytica</name>
    <dbReference type="NCBI Taxonomy" id="673535"/>
    <lineage>
        <taxon>Bacteria</taxon>
        <taxon>Bacillati</taxon>
        <taxon>Actinomycetota</taxon>
        <taxon>Actinomycetes</taxon>
        <taxon>Micromonosporales</taxon>
        <taxon>Micromonosporaceae</taxon>
        <taxon>Plantactinospora</taxon>
    </lineage>
</organism>
<comment type="caution">
    <text evidence="2">The sequence shown here is derived from an EMBL/GenBank/DDBJ whole genome shotgun (WGS) entry which is preliminary data.</text>
</comment>
<dbReference type="Proteomes" id="UP000646749">
    <property type="component" value="Unassembled WGS sequence"/>
</dbReference>
<gene>
    <name evidence="2" type="ORF">Pen02_65170</name>
</gene>
<evidence type="ECO:0000256" key="1">
    <source>
        <dbReference type="SAM" id="MobiDB-lite"/>
    </source>
</evidence>
<name>A0ABQ4EA86_9ACTN</name>
<keyword evidence="3" id="KW-1185">Reference proteome</keyword>
<proteinExistence type="predicted"/>
<feature type="region of interest" description="Disordered" evidence="1">
    <location>
        <begin position="87"/>
        <end position="108"/>
    </location>
</feature>
<sequence>MVYQAGSGQPAAVSVSVTVRRSPSRSSCFAGFTTTAERGPPSPAVRCPVVTPSALSRRPFTAASVQQLAADSEPGGRDLSRMPEKFGRATTWKGAPAPADRGTSTAGR</sequence>
<evidence type="ECO:0000313" key="3">
    <source>
        <dbReference type="Proteomes" id="UP000646749"/>
    </source>
</evidence>
<dbReference type="EMBL" id="BONW01000039">
    <property type="protein sequence ID" value="GIG91581.1"/>
    <property type="molecule type" value="Genomic_DNA"/>
</dbReference>